<protein>
    <submittedName>
        <fullName evidence="5">LuxR family transcriptional regulator</fullName>
    </submittedName>
</protein>
<dbReference type="PANTHER" id="PTHR44688">
    <property type="entry name" value="DNA-BINDING TRANSCRIPTIONAL ACTIVATOR DEVR_DOSR"/>
    <property type="match status" value="1"/>
</dbReference>
<gene>
    <name evidence="5" type="ORF">RD2015_3081</name>
</gene>
<dbReference type="Proteomes" id="UP000060699">
    <property type="component" value="Chromosome"/>
</dbReference>
<evidence type="ECO:0000256" key="2">
    <source>
        <dbReference type="ARBA" id="ARBA00023125"/>
    </source>
</evidence>
<dbReference type="STRING" id="76731.RD2015_3081"/>
<keyword evidence="1" id="KW-0805">Transcription regulation</keyword>
<accession>A0A0U3D1R5</accession>
<dbReference type="AlphaFoldDB" id="A0A0U3D1R5"/>
<dbReference type="GO" id="GO:0006355">
    <property type="term" value="P:regulation of DNA-templated transcription"/>
    <property type="evidence" value="ECO:0007669"/>
    <property type="project" value="InterPro"/>
</dbReference>
<dbReference type="SUPFAM" id="SSF46894">
    <property type="entry name" value="C-terminal effector domain of the bipartite response regulators"/>
    <property type="match status" value="1"/>
</dbReference>
<dbReference type="PRINTS" id="PR00038">
    <property type="entry name" value="HTHLUXR"/>
</dbReference>
<dbReference type="OrthoDB" id="9803630at2"/>
<dbReference type="PROSITE" id="PS50043">
    <property type="entry name" value="HTH_LUXR_2"/>
    <property type="match status" value="1"/>
</dbReference>
<sequence length="176" mass="18941">MMDLDLPAACIGERSTVELHGRRYAVLCVDGQSPLQQTRPGQGRARHVYHGSELAHFQVGEHRYVLVPDDEVPDASGDTASADGTAAAADPRSSAVPGAGELRRLLTQRELQIVQLICLGLLTKQVADRLHLSEFTVRSYLKTIYCKLGVRSRGAMVFAYASAFGVAPPAALVSDP</sequence>
<dbReference type="RefSeq" id="WP_058935639.1">
    <property type="nucleotide sequence ID" value="NZ_CP013729.1"/>
</dbReference>
<evidence type="ECO:0000256" key="3">
    <source>
        <dbReference type="ARBA" id="ARBA00023163"/>
    </source>
</evidence>
<dbReference type="PATRIC" id="fig|76731.3.peg.3157"/>
<dbReference type="InterPro" id="IPR016032">
    <property type="entry name" value="Sig_transdc_resp-reg_C-effctor"/>
</dbReference>
<dbReference type="SMART" id="SM00421">
    <property type="entry name" value="HTH_LUXR"/>
    <property type="match status" value="1"/>
</dbReference>
<feature type="region of interest" description="Disordered" evidence="4">
    <location>
        <begin position="74"/>
        <end position="95"/>
    </location>
</feature>
<name>A0A0U3D1R5_9BURK</name>
<keyword evidence="2" id="KW-0238">DNA-binding</keyword>
<dbReference type="GO" id="GO:0003677">
    <property type="term" value="F:DNA binding"/>
    <property type="evidence" value="ECO:0007669"/>
    <property type="project" value="UniProtKB-KW"/>
</dbReference>
<dbReference type="CDD" id="cd06170">
    <property type="entry name" value="LuxR_C_like"/>
    <property type="match status" value="1"/>
</dbReference>
<evidence type="ECO:0000313" key="6">
    <source>
        <dbReference type="Proteomes" id="UP000060699"/>
    </source>
</evidence>
<dbReference type="InterPro" id="IPR000792">
    <property type="entry name" value="Tscrpt_reg_LuxR_C"/>
</dbReference>
<dbReference type="PANTHER" id="PTHR44688:SF16">
    <property type="entry name" value="DNA-BINDING TRANSCRIPTIONAL ACTIVATOR DEVR_DOSR"/>
    <property type="match status" value="1"/>
</dbReference>
<keyword evidence="3" id="KW-0804">Transcription</keyword>
<dbReference type="Gene3D" id="1.10.10.10">
    <property type="entry name" value="Winged helix-like DNA-binding domain superfamily/Winged helix DNA-binding domain"/>
    <property type="match status" value="1"/>
</dbReference>
<evidence type="ECO:0000256" key="4">
    <source>
        <dbReference type="SAM" id="MobiDB-lite"/>
    </source>
</evidence>
<proteinExistence type="predicted"/>
<organism evidence="5 6">
    <name type="scientific">Roseateles depolymerans</name>
    <dbReference type="NCBI Taxonomy" id="76731"/>
    <lineage>
        <taxon>Bacteria</taxon>
        <taxon>Pseudomonadati</taxon>
        <taxon>Pseudomonadota</taxon>
        <taxon>Betaproteobacteria</taxon>
        <taxon>Burkholderiales</taxon>
        <taxon>Sphaerotilaceae</taxon>
        <taxon>Roseateles</taxon>
    </lineage>
</organism>
<dbReference type="KEGG" id="rdp:RD2015_3081"/>
<reference evidence="5 6" key="1">
    <citation type="submission" date="2015-12" db="EMBL/GenBank/DDBJ databases">
        <title>Complete genome of Roseateles depolymerans KCTC 42856.</title>
        <authorList>
            <person name="Kim K.M."/>
        </authorList>
    </citation>
    <scope>NUCLEOTIDE SEQUENCE [LARGE SCALE GENOMIC DNA]</scope>
    <source>
        <strain evidence="5 6">KCTC 42856</strain>
    </source>
</reference>
<feature type="compositionally biased region" description="Low complexity" evidence="4">
    <location>
        <begin position="74"/>
        <end position="90"/>
    </location>
</feature>
<keyword evidence="6" id="KW-1185">Reference proteome</keyword>
<evidence type="ECO:0000313" key="5">
    <source>
        <dbReference type="EMBL" id="ALV07542.1"/>
    </source>
</evidence>
<dbReference type="EMBL" id="CP013729">
    <property type="protein sequence ID" value="ALV07542.1"/>
    <property type="molecule type" value="Genomic_DNA"/>
</dbReference>
<evidence type="ECO:0000256" key="1">
    <source>
        <dbReference type="ARBA" id="ARBA00023015"/>
    </source>
</evidence>
<dbReference type="InterPro" id="IPR036388">
    <property type="entry name" value="WH-like_DNA-bd_sf"/>
</dbReference>
<dbReference type="Pfam" id="PF00196">
    <property type="entry name" value="GerE"/>
    <property type="match status" value="1"/>
</dbReference>